<evidence type="ECO:0000313" key="1">
    <source>
        <dbReference type="EMBL" id="TKD07844.1"/>
    </source>
</evidence>
<gene>
    <name evidence="1" type="ORF">E8A74_16230</name>
</gene>
<dbReference type="RefSeq" id="WP_136929932.1">
    <property type="nucleotide sequence ID" value="NZ_SSMQ01000015.1"/>
</dbReference>
<reference evidence="1 2" key="1">
    <citation type="submission" date="2019-04" db="EMBL/GenBank/DDBJ databases">
        <authorList>
            <person name="Li Y."/>
            <person name="Wang J."/>
        </authorList>
    </citation>
    <scope>NUCLEOTIDE SEQUENCE [LARGE SCALE GENOMIC DNA]</scope>
    <source>
        <strain evidence="1 2">DSM 14668</strain>
    </source>
</reference>
<dbReference type="OrthoDB" id="5518075at2"/>
<dbReference type="EMBL" id="SSMQ01000015">
    <property type="protein sequence ID" value="TKD07844.1"/>
    <property type="molecule type" value="Genomic_DNA"/>
</dbReference>
<name>A0A4U1JC22_9BACT</name>
<comment type="caution">
    <text evidence="1">The sequence shown here is derived from an EMBL/GenBank/DDBJ whole genome shotgun (WGS) entry which is preliminary data.</text>
</comment>
<dbReference type="Proteomes" id="UP000309215">
    <property type="component" value="Unassembled WGS sequence"/>
</dbReference>
<dbReference type="AlphaFoldDB" id="A0A4U1JC22"/>
<accession>A0A4U1JC22</accession>
<organism evidence="1 2">
    <name type="scientific">Polyangium fumosum</name>
    <dbReference type="NCBI Taxonomy" id="889272"/>
    <lineage>
        <taxon>Bacteria</taxon>
        <taxon>Pseudomonadati</taxon>
        <taxon>Myxococcota</taxon>
        <taxon>Polyangia</taxon>
        <taxon>Polyangiales</taxon>
        <taxon>Polyangiaceae</taxon>
        <taxon>Polyangium</taxon>
    </lineage>
</organism>
<evidence type="ECO:0000313" key="2">
    <source>
        <dbReference type="Proteomes" id="UP000309215"/>
    </source>
</evidence>
<keyword evidence="2" id="KW-1185">Reference proteome</keyword>
<sequence length="257" mass="27861">MRRGDLLVAALVVAAPGVVLPGCLGSFGEDKGQGRICASPAEGGEFCVSSREGPASAWSQAAARGSLPLQMWAERPEGMTLDALVASPGDMERWIGDIDRSLGYVRDERRSAESYKASMDGRLRNLLGSARIQQTERLEQAPIDAVGGFEAALVAKANSEKDPLVAEIAAEKLAMGAVQGVLDKVTLDVGPLAADYADLVADFGAYRETESGEVDTYTKLAGRRRWRPRLSSTRSRRASFKWRTMQARRPKRWCCGR</sequence>
<protein>
    <submittedName>
        <fullName evidence="1">Uncharacterized protein</fullName>
    </submittedName>
</protein>
<proteinExistence type="predicted"/>